<dbReference type="RefSeq" id="WP_170164660.1">
    <property type="nucleotide sequence ID" value="NZ_RBXL01000001.1"/>
</dbReference>
<evidence type="ECO:0000313" key="2">
    <source>
        <dbReference type="Proteomes" id="UP000274556"/>
    </source>
</evidence>
<dbReference type="Proteomes" id="UP000274556">
    <property type="component" value="Unassembled WGS sequence"/>
</dbReference>
<evidence type="ECO:0000313" key="1">
    <source>
        <dbReference type="EMBL" id="RKT43034.1"/>
    </source>
</evidence>
<sequence length="344" mass="40674">MGLREFRQALTGRRLGNFIEHRTCWMRVRFARDPSWVVQRWDGDGGLAETKRIAVFVHYDDKGLVHQYVLFYLQQLREAGYDILFVTNSPRLLPSAVEVLRPHCALILRRRNRGYDFGAYKDAIREIPDLATLDSLILANDSVYGPFHSLSELLRQADPTQADIWGITDNFEHHYHLQSYFLLLHRPALAATEFHRFWRDVCYTQTKELVIHHHEIGFSRRMLAAGLQLEALYPYRAVAMELIDDLQRRWLDNPDWAARLPQRDYLKWLFEKLMAGVPVNPSHFFWEPLLRRHGYPFLKRELLTRNPCGVPLTQYWESAIRQVSGYDTRLISRHLQHVLRNRSI</sequence>
<name>A0A495V129_9GAMM</name>
<organism evidence="1 2">
    <name type="scientific">Thiocapsa rosea</name>
    <dbReference type="NCBI Taxonomy" id="69360"/>
    <lineage>
        <taxon>Bacteria</taxon>
        <taxon>Pseudomonadati</taxon>
        <taxon>Pseudomonadota</taxon>
        <taxon>Gammaproteobacteria</taxon>
        <taxon>Chromatiales</taxon>
        <taxon>Chromatiaceae</taxon>
        <taxon>Thiocapsa</taxon>
    </lineage>
</organism>
<proteinExistence type="predicted"/>
<keyword evidence="2" id="KW-1185">Reference proteome</keyword>
<gene>
    <name evidence="1" type="ORF">BDD21_0342</name>
</gene>
<dbReference type="AlphaFoldDB" id="A0A495V129"/>
<reference evidence="1 2" key="1">
    <citation type="submission" date="2018-10" db="EMBL/GenBank/DDBJ databases">
        <title>Genomic Encyclopedia of Archaeal and Bacterial Type Strains, Phase II (KMG-II): from individual species to whole genera.</title>
        <authorList>
            <person name="Goeker M."/>
        </authorList>
    </citation>
    <scope>NUCLEOTIDE SEQUENCE [LARGE SCALE GENOMIC DNA]</scope>
    <source>
        <strain evidence="1 2">DSM 235</strain>
    </source>
</reference>
<accession>A0A495V129</accession>
<dbReference type="EMBL" id="RBXL01000001">
    <property type="protein sequence ID" value="RKT43034.1"/>
    <property type="molecule type" value="Genomic_DNA"/>
</dbReference>
<protein>
    <submittedName>
        <fullName evidence="1">Rhamnan synthesis protein F</fullName>
    </submittedName>
</protein>
<dbReference type="Pfam" id="PF05045">
    <property type="entry name" value="RgpF"/>
    <property type="match status" value="1"/>
</dbReference>
<dbReference type="InterPro" id="IPR007739">
    <property type="entry name" value="RgpF"/>
</dbReference>
<comment type="caution">
    <text evidence="1">The sequence shown here is derived from an EMBL/GenBank/DDBJ whole genome shotgun (WGS) entry which is preliminary data.</text>
</comment>